<dbReference type="InterPro" id="IPR000212">
    <property type="entry name" value="DNA_helicase_UvrD/REP"/>
</dbReference>
<dbReference type="Gene3D" id="3.40.50.300">
    <property type="entry name" value="P-loop containing nucleotide triphosphate hydrolases"/>
    <property type="match status" value="2"/>
</dbReference>
<dbReference type="GO" id="GO:0016787">
    <property type="term" value="F:hydrolase activity"/>
    <property type="evidence" value="ECO:0007669"/>
    <property type="project" value="UniProtKB-UniRule"/>
</dbReference>
<dbReference type="EC" id="5.6.2.4" evidence="9"/>
<keyword evidence="4 12" id="KW-0347">Helicase</keyword>
<proteinExistence type="inferred from homology"/>
<keyword evidence="15" id="KW-1185">Reference proteome</keyword>
<dbReference type="SUPFAM" id="SSF52540">
    <property type="entry name" value="P-loop containing nucleoside triphosphate hydrolases"/>
    <property type="match status" value="1"/>
</dbReference>
<dbReference type="GO" id="GO:0003677">
    <property type="term" value="F:DNA binding"/>
    <property type="evidence" value="ECO:0007669"/>
    <property type="project" value="UniProtKB-KW"/>
</dbReference>
<reference evidence="14" key="1">
    <citation type="submission" date="2020-12" db="EMBL/GenBank/DDBJ databases">
        <title>Bacterial novel species Mucilaginibacter sp. SD-g isolated from soil.</title>
        <authorList>
            <person name="Jung H.-Y."/>
        </authorList>
    </citation>
    <scope>NUCLEOTIDE SEQUENCE</scope>
    <source>
        <strain evidence="14">SD-g</strain>
    </source>
</reference>
<evidence type="ECO:0000259" key="13">
    <source>
        <dbReference type="PROSITE" id="PS51198"/>
    </source>
</evidence>
<organism evidence="14 15">
    <name type="scientific">Mucilaginibacter segetis</name>
    <dbReference type="NCBI Taxonomy" id="2793071"/>
    <lineage>
        <taxon>Bacteria</taxon>
        <taxon>Pseudomonadati</taxon>
        <taxon>Bacteroidota</taxon>
        <taxon>Sphingobacteriia</taxon>
        <taxon>Sphingobacteriales</taxon>
        <taxon>Sphingobacteriaceae</taxon>
        <taxon>Mucilaginibacter</taxon>
    </lineage>
</organism>
<dbReference type="PANTHER" id="PTHR11070">
    <property type="entry name" value="UVRD / RECB / PCRA DNA HELICASE FAMILY MEMBER"/>
    <property type="match status" value="1"/>
</dbReference>
<dbReference type="GO" id="GO:0005524">
    <property type="term" value="F:ATP binding"/>
    <property type="evidence" value="ECO:0007669"/>
    <property type="project" value="UniProtKB-UniRule"/>
</dbReference>
<keyword evidence="2 12" id="KW-0547">Nucleotide-binding</keyword>
<dbReference type="PROSITE" id="PS51198">
    <property type="entry name" value="UVRD_HELICASE_ATP_BIND"/>
    <property type="match status" value="1"/>
</dbReference>
<protein>
    <recommendedName>
        <fullName evidence="9">DNA 3'-5' helicase</fullName>
        <ecNumber evidence="9">5.6.2.4</ecNumber>
    </recommendedName>
    <alternativeName>
        <fullName evidence="10">DNA 3'-5' helicase II</fullName>
    </alternativeName>
</protein>
<dbReference type="GO" id="GO:0043138">
    <property type="term" value="F:3'-5' DNA helicase activity"/>
    <property type="evidence" value="ECO:0007669"/>
    <property type="project" value="UniProtKB-EC"/>
</dbReference>
<keyword evidence="6" id="KW-0238">DNA-binding</keyword>
<feature type="binding site" evidence="12">
    <location>
        <begin position="23"/>
        <end position="30"/>
    </location>
    <ligand>
        <name>ATP</name>
        <dbReference type="ChEBI" id="CHEBI:30616"/>
    </ligand>
</feature>
<dbReference type="EMBL" id="JAEHFW010000001">
    <property type="protein sequence ID" value="MBK0379335.1"/>
    <property type="molecule type" value="Genomic_DNA"/>
</dbReference>
<keyword evidence="5 12" id="KW-0067">ATP-binding</keyword>
<evidence type="ECO:0000256" key="8">
    <source>
        <dbReference type="ARBA" id="ARBA00034617"/>
    </source>
</evidence>
<dbReference type="Pfam" id="PF13361">
    <property type="entry name" value="UvrD_C"/>
    <property type="match status" value="1"/>
</dbReference>
<dbReference type="AlphaFoldDB" id="A0A934PTX3"/>
<evidence type="ECO:0000256" key="7">
    <source>
        <dbReference type="ARBA" id="ARBA00023235"/>
    </source>
</evidence>
<keyword evidence="7" id="KW-0413">Isomerase</keyword>
<dbReference type="InterPro" id="IPR014016">
    <property type="entry name" value="UvrD-like_ATP-bd"/>
</dbReference>
<comment type="catalytic activity">
    <reaction evidence="8">
        <text>Couples ATP hydrolysis with the unwinding of duplex DNA by translocating in the 3'-5' direction.</text>
        <dbReference type="EC" id="5.6.2.4"/>
    </reaction>
</comment>
<dbReference type="RefSeq" id="WP_200065769.1">
    <property type="nucleotide sequence ID" value="NZ_JAEHFW010000001.1"/>
</dbReference>
<evidence type="ECO:0000256" key="3">
    <source>
        <dbReference type="ARBA" id="ARBA00022801"/>
    </source>
</evidence>
<evidence type="ECO:0000256" key="12">
    <source>
        <dbReference type="PROSITE-ProRule" id="PRU00560"/>
    </source>
</evidence>
<evidence type="ECO:0000256" key="5">
    <source>
        <dbReference type="ARBA" id="ARBA00022840"/>
    </source>
</evidence>
<evidence type="ECO:0000256" key="4">
    <source>
        <dbReference type="ARBA" id="ARBA00022806"/>
    </source>
</evidence>
<dbReference type="PANTHER" id="PTHR11070:SF2">
    <property type="entry name" value="ATP-DEPENDENT DNA HELICASE SRS2"/>
    <property type="match status" value="1"/>
</dbReference>
<sequence>MLEGLTDQQRAAVVADHHVLLTACPGSGKTRVLTHKVAYELQRLTGKKMVVALTFTNRASDEIKRRLDRMDIDATKLWTGTIHAFCLEWILTPYLGYLPELKNGFVIADEYKTEELLSTLRAAYDFTWDNITTRLKPDGSFAEQVSKYHHFLREYHATLKEQGLIDFDQLLYYAYKLIASYPKIARTLNNFFQVICVDEYQDTQELQYEILAKIITAKLDNTTLFMVGDQDQAIYGSLGGVARSLSDIKASFGNIDINEMKLSGNYRSTQRVIDYYRHYQTAAIDIRSMCAYAGQQGQITFNETVDKDSLAEHIAEIISERITAGIAEKEICVLAPQWWLVIPMGRKLKQLLPDVNFDAIGLSPLIKSKENIWFKVARLFLVDPAPNMYFVRTRWANELVDSLQTMGIDIFDSEQRKAKKLLRVFNLIKSDHTVGLKYLEDCFIQLLAILEIDIESNANLKQHWTYFFVGTQRRLDDPQYNYATDIQSFRRLFRHNQGVVVNTCHGIKGEEFHTVIAFGLLQGYIPNRNEADQVSAAKKLLYVICSRAKKELHLIAESGRMRSRNPMFATLQLASVRFDYDN</sequence>
<evidence type="ECO:0000256" key="6">
    <source>
        <dbReference type="ARBA" id="ARBA00023125"/>
    </source>
</evidence>
<comment type="similarity">
    <text evidence="1">Belongs to the helicase family. UvrD subfamily.</text>
</comment>
<gene>
    <name evidence="14" type="ORF">I5M19_08460</name>
</gene>
<accession>A0A934PTX3</accession>
<evidence type="ECO:0000313" key="15">
    <source>
        <dbReference type="Proteomes" id="UP000613193"/>
    </source>
</evidence>
<dbReference type="GO" id="GO:0000725">
    <property type="term" value="P:recombinational repair"/>
    <property type="evidence" value="ECO:0007669"/>
    <property type="project" value="TreeGrafter"/>
</dbReference>
<name>A0A934PTX3_9SPHI</name>
<keyword evidence="3 12" id="KW-0378">Hydrolase</keyword>
<comment type="caution">
    <text evidence="14">The sequence shown here is derived from an EMBL/GenBank/DDBJ whole genome shotgun (WGS) entry which is preliminary data.</text>
</comment>
<evidence type="ECO:0000256" key="11">
    <source>
        <dbReference type="ARBA" id="ARBA00048988"/>
    </source>
</evidence>
<evidence type="ECO:0000256" key="10">
    <source>
        <dbReference type="ARBA" id="ARBA00034923"/>
    </source>
</evidence>
<evidence type="ECO:0000256" key="9">
    <source>
        <dbReference type="ARBA" id="ARBA00034808"/>
    </source>
</evidence>
<dbReference type="Pfam" id="PF00580">
    <property type="entry name" value="UvrD-helicase"/>
    <property type="match status" value="1"/>
</dbReference>
<dbReference type="InterPro" id="IPR027417">
    <property type="entry name" value="P-loop_NTPase"/>
</dbReference>
<feature type="domain" description="UvrD-like helicase ATP-binding" evidence="13">
    <location>
        <begin position="2"/>
        <end position="269"/>
    </location>
</feature>
<dbReference type="InterPro" id="IPR013986">
    <property type="entry name" value="DExx_box_DNA_helicase_dom_sf"/>
</dbReference>
<dbReference type="Proteomes" id="UP000613193">
    <property type="component" value="Unassembled WGS sequence"/>
</dbReference>
<dbReference type="Gene3D" id="1.10.10.160">
    <property type="match status" value="1"/>
</dbReference>
<evidence type="ECO:0000313" key="14">
    <source>
        <dbReference type="EMBL" id="MBK0379335.1"/>
    </source>
</evidence>
<dbReference type="CDD" id="cd17932">
    <property type="entry name" value="DEXQc_UvrD"/>
    <property type="match status" value="1"/>
</dbReference>
<comment type="catalytic activity">
    <reaction evidence="11">
        <text>ATP + H2O = ADP + phosphate + H(+)</text>
        <dbReference type="Rhea" id="RHEA:13065"/>
        <dbReference type="ChEBI" id="CHEBI:15377"/>
        <dbReference type="ChEBI" id="CHEBI:15378"/>
        <dbReference type="ChEBI" id="CHEBI:30616"/>
        <dbReference type="ChEBI" id="CHEBI:43474"/>
        <dbReference type="ChEBI" id="CHEBI:456216"/>
        <dbReference type="EC" id="5.6.2.4"/>
    </reaction>
</comment>
<evidence type="ECO:0000256" key="2">
    <source>
        <dbReference type="ARBA" id="ARBA00022741"/>
    </source>
</evidence>
<evidence type="ECO:0000256" key="1">
    <source>
        <dbReference type="ARBA" id="ARBA00009922"/>
    </source>
</evidence>
<dbReference type="InterPro" id="IPR014017">
    <property type="entry name" value="DNA_helicase_UvrD-like_C"/>
</dbReference>